<evidence type="ECO:0000256" key="6">
    <source>
        <dbReference type="ARBA" id="ARBA00023284"/>
    </source>
</evidence>
<dbReference type="CDD" id="cd03020">
    <property type="entry name" value="DsbA_DsbC_DsbG"/>
    <property type="match status" value="1"/>
</dbReference>
<reference evidence="10" key="1">
    <citation type="submission" date="2024-05" db="EMBL/GenBank/DDBJ databases">
        <title>Genome Sequences of Four Agar- Degrading Marine Bacteria.</title>
        <authorList>
            <person name="Phillips E.K."/>
            <person name="Shaffer J.C."/>
            <person name="Henson M.W."/>
            <person name="Temperton B."/>
            <person name="Thrash C.J."/>
            <person name="Martin M.O."/>
        </authorList>
    </citation>
    <scope>NUCLEOTIDE SEQUENCE</scope>
    <source>
        <strain evidence="10">EKP203</strain>
    </source>
</reference>
<dbReference type="PROSITE" id="PS51257">
    <property type="entry name" value="PROKAR_LIPOPROTEIN"/>
    <property type="match status" value="1"/>
</dbReference>
<evidence type="ECO:0000256" key="3">
    <source>
        <dbReference type="ARBA" id="ARBA00022729"/>
    </source>
</evidence>
<keyword evidence="5" id="KW-1015">Disulfide bond</keyword>
<feature type="chain" id="PRO_5044975177" description="Thiol:disulfide interchange protein" evidence="7">
    <location>
        <begin position="19"/>
        <end position="261"/>
    </location>
</feature>
<keyword evidence="3 7" id="KW-0732">Signal</keyword>
<dbReference type="InterPro" id="IPR036249">
    <property type="entry name" value="Thioredoxin-like_sf"/>
</dbReference>
<dbReference type="Pfam" id="PF10411">
    <property type="entry name" value="DsbC_N"/>
    <property type="match status" value="1"/>
</dbReference>
<dbReference type="InterPro" id="IPR033954">
    <property type="entry name" value="DiS-bond_Isoase_DsbC/G"/>
</dbReference>
<evidence type="ECO:0000313" key="11">
    <source>
        <dbReference type="Proteomes" id="UP001169719"/>
    </source>
</evidence>
<dbReference type="Gene3D" id="3.40.30.10">
    <property type="entry name" value="Glutaredoxin"/>
    <property type="match status" value="1"/>
</dbReference>
<evidence type="ECO:0000256" key="4">
    <source>
        <dbReference type="ARBA" id="ARBA00022764"/>
    </source>
</evidence>
<evidence type="ECO:0000313" key="10">
    <source>
        <dbReference type="EMBL" id="MDN2480253.1"/>
    </source>
</evidence>
<feature type="signal peptide" evidence="7">
    <location>
        <begin position="1"/>
        <end position="18"/>
    </location>
</feature>
<accession>A0ABT7XWU5</accession>
<evidence type="ECO:0000259" key="9">
    <source>
        <dbReference type="Pfam" id="PF13098"/>
    </source>
</evidence>
<dbReference type="InterPro" id="IPR009094">
    <property type="entry name" value="DiS-bond_isomerase_DsbC/G_N_sf"/>
</dbReference>
<dbReference type="RefSeq" id="WP_289960537.1">
    <property type="nucleotide sequence ID" value="NZ_JAUEOZ010000001.1"/>
</dbReference>
<keyword evidence="11" id="KW-1185">Reference proteome</keyword>
<protein>
    <recommendedName>
        <fullName evidence="7">Thiol:disulfide interchange protein</fullName>
    </recommendedName>
</protein>
<evidence type="ECO:0000259" key="8">
    <source>
        <dbReference type="Pfam" id="PF10411"/>
    </source>
</evidence>
<dbReference type="Proteomes" id="UP001169719">
    <property type="component" value="Unassembled WGS sequence"/>
</dbReference>
<dbReference type="EMBL" id="JAUEOZ010000001">
    <property type="protein sequence ID" value="MDN2480253.1"/>
    <property type="molecule type" value="Genomic_DNA"/>
</dbReference>
<feature type="domain" description="Thioredoxin-like fold" evidence="9">
    <location>
        <begin position="131"/>
        <end position="258"/>
    </location>
</feature>
<proteinExistence type="inferred from homology"/>
<evidence type="ECO:0000256" key="5">
    <source>
        <dbReference type="ARBA" id="ARBA00023157"/>
    </source>
</evidence>
<name>A0ABT7XWU5_9VIBR</name>
<evidence type="ECO:0000256" key="1">
    <source>
        <dbReference type="ARBA" id="ARBA00004418"/>
    </source>
</evidence>
<dbReference type="SUPFAM" id="SSF54423">
    <property type="entry name" value="DsbC/DsbG N-terminal domain-like"/>
    <property type="match status" value="1"/>
</dbReference>
<dbReference type="Gene3D" id="3.10.450.70">
    <property type="entry name" value="Disulphide bond isomerase, DsbC/G, N-terminal"/>
    <property type="match status" value="1"/>
</dbReference>
<dbReference type="InterPro" id="IPR012336">
    <property type="entry name" value="Thioredoxin-like_fold"/>
</dbReference>
<feature type="domain" description="Disulphide bond isomerase DsbC/G N-terminal" evidence="8">
    <location>
        <begin position="44"/>
        <end position="102"/>
    </location>
</feature>
<comment type="subcellular location">
    <subcellularLocation>
        <location evidence="1 7">Periplasm</location>
    </subcellularLocation>
</comment>
<evidence type="ECO:0000256" key="2">
    <source>
        <dbReference type="ARBA" id="ARBA00009813"/>
    </source>
</evidence>
<organism evidence="10 11">
    <name type="scientific">Vibrio agarivorans</name>
    <dbReference type="NCBI Taxonomy" id="153622"/>
    <lineage>
        <taxon>Bacteria</taxon>
        <taxon>Pseudomonadati</taxon>
        <taxon>Pseudomonadota</taxon>
        <taxon>Gammaproteobacteria</taxon>
        <taxon>Vibrionales</taxon>
        <taxon>Vibrionaceae</taxon>
        <taxon>Vibrio</taxon>
    </lineage>
</organism>
<dbReference type="SUPFAM" id="SSF52833">
    <property type="entry name" value="Thioredoxin-like"/>
    <property type="match status" value="1"/>
</dbReference>
<comment type="similarity">
    <text evidence="2 7">Belongs to the thioredoxin family. DsbC subfamily.</text>
</comment>
<keyword evidence="4 7" id="KW-0574">Periplasm</keyword>
<sequence>MRFLRPVSLLSASLFVVACNAEESVSAPAAPAAEKMMISDSFDKAALIQKFTALRLQVTDIVPADIPGLLEVQTSSGVLFSSLDGEHFIAGTLYGFDGNGNVEDILAKRQQPQNAELIAQYNDSMIEFKADDEKHVLTVFTDITCGYCVKLHNDMGEYNKRGITVRYLAYPRQGPQGPVAEQMAQIWCADDQQTAMHNGKVNRQFPDRNDQFEQCLDTVQQSFALGRKLGISGTPALFTESGELISGYMPPEALIKHLENQ</sequence>
<dbReference type="Pfam" id="PF13098">
    <property type="entry name" value="Thioredoxin_2"/>
    <property type="match status" value="1"/>
</dbReference>
<comment type="caution">
    <text evidence="10">The sequence shown here is derived from an EMBL/GenBank/DDBJ whole genome shotgun (WGS) entry which is preliminary data.</text>
</comment>
<evidence type="ECO:0000256" key="7">
    <source>
        <dbReference type="RuleBase" id="RU364038"/>
    </source>
</evidence>
<dbReference type="InterPro" id="IPR018950">
    <property type="entry name" value="DiS-bond_isomerase_DsbC/G_N"/>
</dbReference>
<dbReference type="PANTHER" id="PTHR35272">
    <property type="entry name" value="THIOL:DISULFIDE INTERCHANGE PROTEIN DSBC-RELATED"/>
    <property type="match status" value="1"/>
</dbReference>
<dbReference type="InterPro" id="IPR051470">
    <property type="entry name" value="Thiol:disulfide_interchange"/>
</dbReference>
<keyword evidence="6 7" id="KW-0676">Redox-active center</keyword>
<gene>
    <name evidence="10" type="ORF">QWJ08_02435</name>
</gene>
<dbReference type="PANTHER" id="PTHR35272:SF3">
    <property type="entry name" value="THIOL:DISULFIDE INTERCHANGE PROTEIN DSBC"/>
    <property type="match status" value="1"/>
</dbReference>
<comment type="function">
    <text evidence="7">Required for disulfide bond formation in some periplasmic proteins. Acts by transferring its disulfide bond to other proteins and is reduced in the process.</text>
</comment>